<evidence type="ECO:0000259" key="5">
    <source>
        <dbReference type="Pfam" id="PF01156"/>
    </source>
</evidence>
<dbReference type="PANTHER" id="PTHR12304:SF4">
    <property type="entry name" value="URIDINE NUCLEOSIDASE"/>
    <property type="match status" value="1"/>
</dbReference>
<keyword evidence="2" id="KW-0378">Hydrolase</keyword>
<feature type="region of interest" description="Disordered" evidence="4">
    <location>
        <begin position="289"/>
        <end position="308"/>
    </location>
</feature>
<evidence type="ECO:0000313" key="6">
    <source>
        <dbReference type="EMBL" id="CAD8371092.1"/>
    </source>
</evidence>
<dbReference type="GO" id="GO:0006152">
    <property type="term" value="P:purine nucleoside catabolic process"/>
    <property type="evidence" value="ECO:0007669"/>
    <property type="project" value="TreeGrafter"/>
</dbReference>
<dbReference type="PANTHER" id="PTHR12304">
    <property type="entry name" value="INOSINE-URIDINE PREFERRING NUCLEOSIDE HYDROLASE"/>
    <property type="match status" value="1"/>
</dbReference>
<dbReference type="GO" id="GO:0005829">
    <property type="term" value="C:cytosol"/>
    <property type="evidence" value="ECO:0007669"/>
    <property type="project" value="TreeGrafter"/>
</dbReference>
<organism evidence="6">
    <name type="scientific">Minutocellus polymorphus</name>
    <dbReference type="NCBI Taxonomy" id="265543"/>
    <lineage>
        <taxon>Eukaryota</taxon>
        <taxon>Sar</taxon>
        <taxon>Stramenopiles</taxon>
        <taxon>Ochrophyta</taxon>
        <taxon>Bacillariophyta</taxon>
        <taxon>Mediophyceae</taxon>
        <taxon>Cymatosirophycidae</taxon>
        <taxon>Cymatosirales</taxon>
        <taxon>Cymatosiraceae</taxon>
        <taxon>Minutocellus</taxon>
    </lineage>
</organism>
<comment type="similarity">
    <text evidence="1">Belongs to the IUNH family.</text>
</comment>
<name>A0A7S0AQF8_9STRA</name>
<dbReference type="Gene3D" id="3.90.245.10">
    <property type="entry name" value="Ribonucleoside hydrolase-like"/>
    <property type="match status" value="1"/>
</dbReference>
<keyword evidence="3" id="KW-0326">Glycosidase</keyword>
<evidence type="ECO:0000256" key="1">
    <source>
        <dbReference type="ARBA" id="ARBA00009176"/>
    </source>
</evidence>
<feature type="domain" description="Inosine/uridine-preferring nucleoside hydrolase" evidence="5">
    <location>
        <begin position="15"/>
        <end position="276"/>
    </location>
</feature>
<dbReference type="AlphaFoldDB" id="A0A7S0AQF8"/>
<dbReference type="GO" id="GO:0008477">
    <property type="term" value="F:purine nucleosidase activity"/>
    <property type="evidence" value="ECO:0007669"/>
    <property type="project" value="TreeGrafter"/>
</dbReference>
<evidence type="ECO:0000256" key="2">
    <source>
        <dbReference type="ARBA" id="ARBA00022801"/>
    </source>
</evidence>
<dbReference type="SUPFAM" id="SSF53590">
    <property type="entry name" value="Nucleoside hydrolase"/>
    <property type="match status" value="1"/>
</dbReference>
<evidence type="ECO:0000256" key="4">
    <source>
        <dbReference type="SAM" id="MobiDB-lite"/>
    </source>
</evidence>
<reference evidence="6" key="1">
    <citation type="submission" date="2021-01" db="EMBL/GenBank/DDBJ databases">
        <authorList>
            <person name="Corre E."/>
            <person name="Pelletier E."/>
            <person name="Niang G."/>
            <person name="Scheremetjew M."/>
            <person name="Finn R."/>
            <person name="Kale V."/>
            <person name="Holt S."/>
            <person name="Cochrane G."/>
            <person name="Meng A."/>
            <person name="Brown T."/>
            <person name="Cohen L."/>
        </authorList>
    </citation>
    <scope>NUCLEOTIDE SEQUENCE</scope>
    <source>
        <strain evidence="6">CCMP3303</strain>
    </source>
</reference>
<dbReference type="EMBL" id="HBEJ01010727">
    <property type="protein sequence ID" value="CAD8371092.1"/>
    <property type="molecule type" value="Transcribed_RNA"/>
</dbReference>
<dbReference type="InterPro" id="IPR023186">
    <property type="entry name" value="IUNH"/>
</dbReference>
<evidence type="ECO:0000256" key="3">
    <source>
        <dbReference type="ARBA" id="ARBA00023295"/>
    </source>
</evidence>
<accession>A0A7S0AQF8</accession>
<protein>
    <recommendedName>
        <fullName evidence="5">Inosine/uridine-preferring nucleoside hydrolase domain-containing protein</fullName>
    </recommendedName>
</protein>
<dbReference type="InterPro" id="IPR036452">
    <property type="entry name" value="Ribo_hydro-like"/>
</dbReference>
<dbReference type="Pfam" id="PF01156">
    <property type="entry name" value="IU_nuc_hydro"/>
    <property type="match status" value="1"/>
</dbReference>
<proteinExistence type="inferred from homology"/>
<dbReference type="InterPro" id="IPR001910">
    <property type="entry name" value="Inosine/uridine_hydrolase_dom"/>
</dbReference>
<gene>
    <name evidence="6" type="ORF">MPOL1434_LOCUS6284</name>
</gene>
<sequence>MATDASTVVSSRQLVVDTDFGFDDILSLLLLDRSSNYKMELISTVSGVSVASRGATYAKAIFGTAVDVAAGRDVDSHLEASSHQWLPSYRNRLDEYMASRYDVTTEVQGEQQESIFGKCTATALKNVLEGSVNRGCDLLCLGPLTNVASWLEDPNLAQLMRDKIETVWILGGTENRNNDAGEFNFQLDCEAVRSVTQTPHLEGKLRIVTADVSGPDSPNFAAGLEKAIGKMADEAHVDDMIYDLLRKEPRAIYFDPLCAFACTKSDQLQYREAHIRSLEPTGNILLHPEDYSGDDVGEHRSDRQQRSPVPMVRLLEHLDDTHQDQFIKWISEKEGKSHTYM</sequence>
<feature type="compositionally biased region" description="Basic and acidic residues" evidence="4">
    <location>
        <begin position="296"/>
        <end position="305"/>
    </location>
</feature>